<keyword evidence="16" id="KW-1185">Reference proteome</keyword>
<dbReference type="CDD" id="cd13957">
    <property type="entry name" value="PT_UbiA_Cox10"/>
    <property type="match status" value="1"/>
</dbReference>
<feature type="transmembrane region" description="Helical" evidence="14">
    <location>
        <begin position="238"/>
        <end position="259"/>
    </location>
</feature>
<evidence type="ECO:0000256" key="11">
    <source>
        <dbReference type="ARBA" id="ARBA00040810"/>
    </source>
</evidence>
<comment type="pathway">
    <text evidence="2 14">Porphyrin-containing compound metabolism; heme O biosynthesis; heme O from protoheme: step 1/1.</text>
</comment>
<dbReference type="InterPro" id="IPR044878">
    <property type="entry name" value="UbiA_sf"/>
</dbReference>
<dbReference type="AlphaFoldDB" id="A0A2S6GGK7"/>
<dbReference type="Proteomes" id="UP000238071">
    <property type="component" value="Unassembled WGS sequence"/>
</dbReference>
<comment type="subcellular location">
    <subcellularLocation>
        <location evidence="1 14">Cell membrane</location>
        <topology evidence="1 14">Multi-pass membrane protein</topology>
    </subcellularLocation>
</comment>
<comment type="catalytic activity">
    <reaction evidence="13 14">
        <text>heme b + (2E,6E)-farnesyl diphosphate + H2O = Fe(II)-heme o + diphosphate</text>
        <dbReference type="Rhea" id="RHEA:28070"/>
        <dbReference type="ChEBI" id="CHEBI:15377"/>
        <dbReference type="ChEBI" id="CHEBI:33019"/>
        <dbReference type="ChEBI" id="CHEBI:60344"/>
        <dbReference type="ChEBI" id="CHEBI:60530"/>
        <dbReference type="ChEBI" id="CHEBI:175763"/>
        <dbReference type="EC" id="2.5.1.141"/>
    </reaction>
</comment>
<dbReference type="PANTHER" id="PTHR43448">
    <property type="entry name" value="PROTOHEME IX FARNESYLTRANSFERASE, MITOCHONDRIAL"/>
    <property type="match status" value="1"/>
</dbReference>
<evidence type="ECO:0000256" key="1">
    <source>
        <dbReference type="ARBA" id="ARBA00004651"/>
    </source>
</evidence>
<feature type="transmembrane region" description="Helical" evidence="14">
    <location>
        <begin position="21"/>
        <end position="40"/>
    </location>
</feature>
<dbReference type="InterPro" id="IPR000537">
    <property type="entry name" value="UbiA_prenyltransferase"/>
</dbReference>
<dbReference type="EMBL" id="PTIY01000027">
    <property type="protein sequence ID" value="PPK64276.1"/>
    <property type="molecule type" value="Genomic_DNA"/>
</dbReference>
<evidence type="ECO:0000256" key="12">
    <source>
        <dbReference type="ARBA" id="ARBA00042475"/>
    </source>
</evidence>
<feature type="transmembrane region" description="Helical" evidence="14">
    <location>
        <begin position="88"/>
        <end position="111"/>
    </location>
</feature>
<dbReference type="PANTHER" id="PTHR43448:SF7">
    <property type="entry name" value="4-HYDROXYBENZOATE SOLANESYLTRANSFERASE"/>
    <property type="match status" value="1"/>
</dbReference>
<feature type="transmembrane region" description="Helical" evidence="14">
    <location>
        <begin position="169"/>
        <end position="187"/>
    </location>
</feature>
<evidence type="ECO:0000256" key="14">
    <source>
        <dbReference type="HAMAP-Rule" id="MF_00154"/>
    </source>
</evidence>
<dbReference type="GO" id="GO:0048034">
    <property type="term" value="P:heme O biosynthetic process"/>
    <property type="evidence" value="ECO:0007669"/>
    <property type="project" value="UniProtKB-UniRule"/>
</dbReference>
<keyword evidence="5 14" id="KW-0808">Transferase</keyword>
<evidence type="ECO:0000256" key="5">
    <source>
        <dbReference type="ARBA" id="ARBA00022679"/>
    </source>
</evidence>
<feature type="transmembrane region" description="Helical" evidence="14">
    <location>
        <begin position="271"/>
        <end position="291"/>
    </location>
</feature>
<evidence type="ECO:0000256" key="9">
    <source>
        <dbReference type="ARBA" id="ARBA00023136"/>
    </source>
</evidence>
<dbReference type="EC" id="2.5.1.141" evidence="3 14"/>
<name>A0A2S6GGK7_9GAMM</name>
<keyword evidence="8 14" id="KW-0350">Heme biosynthesis</keyword>
<dbReference type="OrthoDB" id="9814417at2"/>
<accession>A0A2S6GGK7</accession>
<keyword evidence="6 14" id="KW-0812">Transmembrane</keyword>
<sequence>MTSESPRASWKSYLELCKPKVVALIVFTAIAGMLLAVPGMPPIGLFIYSSVGIALAAASAAAINHYIDREADALMDRNKHRPLPKGELSSANVIIFASVLGVTSMALLIFMVNALTALLTFLSALGYAIIYTVYLKRMTPQNIVIAGAFGATPPMLGWCAMTGELHPHSLLLFLIIFAWTPPHFWPLSIAKRKEFAKVGIPMLPVTHGVEHTRLHILLYSLLLFIVTLLPYLTGMSGLIYLSAVVPLGLGFIYFAILMMRRKDDKTAMRTFFYSLMYLTVLFIALLIDHYFKLTFAATVPDSLAAYTPSLAI</sequence>
<evidence type="ECO:0000256" key="6">
    <source>
        <dbReference type="ARBA" id="ARBA00022692"/>
    </source>
</evidence>
<gene>
    <name evidence="14" type="primary">cyoE</name>
    <name evidence="15" type="ORF">B0F88_12722</name>
</gene>
<evidence type="ECO:0000313" key="15">
    <source>
        <dbReference type="EMBL" id="PPK64276.1"/>
    </source>
</evidence>
<dbReference type="NCBIfam" id="TIGR01473">
    <property type="entry name" value="cyoE_ctaB"/>
    <property type="match status" value="1"/>
</dbReference>
<comment type="function">
    <text evidence="14">Converts heme B (protoheme IX) to heme O by substitution of the vinyl group on carbon 2 of heme B porphyrin ring with a hydroxyethyl farnesyl side group.</text>
</comment>
<protein>
    <recommendedName>
        <fullName evidence="11 14">Protoheme IX farnesyltransferase</fullName>
        <ecNumber evidence="3 14">2.5.1.141</ecNumber>
    </recommendedName>
    <alternativeName>
        <fullName evidence="12 14">Heme B farnesyltransferase</fullName>
    </alternativeName>
    <alternativeName>
        <fullName evidence="10 14">Heme O synthase</fullName>
    </alternativeName>
</protein>
<comment type="miscellaneous">
    <text evidence="14">Carbon 2 of the heme B porphyrin ring is defined according to the Fischer nomenclature.</text>
</comment>
<dbReference type="HAMAP" id="MF_00154">
    <property type="entry name" value="CyoE_CtaB"/>
    <property type="match status" value="1"/>
</dbReference>
<dbReference type="NCBIfam" id="NF003349">
    <property type="entry name" value="PRK04375.1-2"/>
    <property type="match status" value="1"/>
</dbReference>
<dbReference type="UniPathway" id="UPA00834">
    <property type="reaction ID" value="UER00712"/>
</dbReference>
<reference evidence="15 16" key="1">
    <citation type="submission" date="2018-02" db="EMBL/GenBank/DDBJ databases">
        <title>Subsurface microbial communities from deep shales in Ohio and West Virginia, USA.</title>
        <authorList>
            <person name="Wrighton K."/>
        </authorList>
    </citation>
    <scope>NUCLEOTIDE SEQUENCE [LARGE SCALE GENOMIC DNA]</scope>
    <source>
        <strain evidence="15 16">OWC-G53F</strain>
    </source>
</reference>
<evidence type="ECO:0000256" key="13">
    <source>
        <dbReference type="ARBA" id="ARBA00047690"/>
    </source>
</evidence>
<dbReference type="GO" id="GO:0005886">
    <property type="term" value="C:plasma membrane"/>
    <property type="evidence" value="ECO:0007669"/>
    <property type="project" value="UniProtKB-SubCell"/>
</dbReference>
<proteinExistence type="inferred from homology"/>
<dbReference type="Pfam" id="PF01040">
    <property type="entry name" value="UbiA"/>
    <property type="match status" value="1"/>
</dbReference>
<feature type="transmembrane region" description="Helical" evidence="14">
    <location>
        <begin position="142"/>
        <end position="163"/>
    </location>
</feature>
<comment type="similarity">
    <text evidence="14">Belongs to the UbiA prenyltransferase family. Protoheme IX farnesyltransferase subfamily.</text>
</comment>
<keyword evidence="9 14" id="KW-0472">Membrane</keyword>
<evidence type="ECO:0000256" key="2">
    <source>
        <dbReference type="ARBA" id="ARBA00004919"/>
    </source>
</evidence>
<organism evidence="15 16">
    <name type="scientific">Methylobacter tundripaludum</name>
    <dbReference type="NCBI Taxonomy" id="173365"/>
    <lineage>
        <taxon>Bacteria</taxon>
        <taxon>Pseudomonadati</taxon>
        <taxon>Pseudomonadota</taxon>
        <taxon>Gammaproteobacteria</taxon>
        <taxon>Methylococcales</taxon>
        <taxon>Methylococcaceae</taxon>
        <taxon>Methylobacter</taxon>
    </lineage>
</organism>
<dbReference type="InterPro" id="IPR006369">
    <property type="entry name" value="Protohaem_IX_farnesylTrfase"/>
</dbReference>
<dbReference type="Gene3D" id="1.10.357.140">
    <property type="entry name" value="UbiA prenyltransferase"/>
    <property type="match status" value="1"/>
</dbReference>
<dbReference type="RefSeq" id="WP_104425405.1">
    <property type="nucleotide sequence ID" value="NZ_PTIY01000027.1"/>
</dbReference>
<feature type="transmembrane region" description="Helical" evidence="14">
    <location>
        <begin position="117"/>
        <end position="135"/>
    </location>
</feature>
<evidence type="ECO:0000256" key="3">
    <source>
        <dbReference type="ARBA" id="ARBA00012292"/>
    </source>
</evidence>
<evidence type="ECO:0000256" key="4">
    <source>
        <dbReference type="ARBA" id="ARBA00022475"/>
    </source>
</evidence>
<evidence type="ECO:0000256" key="7">
    <source>
        <dbReference type="ARBA" id="ARBA00022989"/>
    </source>
</evidence>
<feature type="transmembrane region" description="Helical" evidence="14">
    <location>
        <begin position="46"/>
        <end position="67"/>
    </location>
</feature>
<evidence type="ECO:0000313" key="16">
    <source>
        <dbReference type="Proteomes" id="UP000238071"/>
    </source>
</evidence>
<dbReference type="GO" id="GO:0008495">
    <property type="term" value="F:protoheme IX farnesyltransferase activity"/>
    <property type="evidence" value="ECO:0007669"/>
    <property type="project" value="UniProtKB-UniRule"/>
</dbReference>
<keyword evidence="4 14" id="KW-1003">Cell membrane</keyword>
<keyword evidence="7 14" id="KW-1133">Transmembrane helix</keyword>
<feature type="transmembrane region" description="Helical" evidence="14">
    <location>
        <begin position="216"/>
        <end position="232"/>
    </location>
</feature>
<comment type="caution">
    <text evidence="15">The sequence shown here is derived from an EMBL/GenBank/DDBJ whole genome shotgun (WGS) entry which is preliminary data.</text>
</comment>
<evidence type="ECO:0000256" key="10">
    <source>
        <dbReference type="ARBA" id="ARBA00030253"/>
    </source>
</evidence>
<evidence type="ECO:0000256" key="8">
    <source>
        <dbReference type="ARBA" id="ARBA00023133"/>
    </source>
</evidence>